<organism evidence="2 3">
    <name type="scientific">Cyclotella atomus</name>
    <dbReference type="NCBI Taxonomy" id="382360"/>
    <lineage>
        <taxon>Eukaryota</taxon>
        <taxon>Sar</taxon>
        <taxon>Stramenopiles</taxon>
        <taxon>Ochrophyta</taxon>
        <taxon>Bacillariophyta</taxon>
        <taxon>Coscinodiscophyceae</taxon>
        <taxon>Thalassiosirophycidae</taxon>
        <taxon>Stephanodiscales</taxon>
        <taxon>Stephanodiscaceae</taxon>
        <taxon>Cyclotella</taxon>
    </lineage>
</organism>
<comment type="caution">
    <text evidence="2">The sequence shown here is derived from an EMBL/GenBank/DDBJ whole genome shotgun (WGS) entry which is preliminary data.</text>
</comment>
<sequence length="1084" mass="116150">MSITPQLLDTLLSSLPTTAEKRYHSVPTESRIIDLTSLLVQHPPTNAAEEARSLLAATLLRRDLSTVDNNENGGAVGTIGEPLIGLFERSGSDGIKRMVGRCVAELCGGEWMGSVLKRLEGGCTSMSIPHLHLLADLADRSPLTLWSSGISIISLFAGVTSVQLTLHQLEAALEAITSVSIAYEKAKRVSVNGAKSNIEKALLMQFSERCTQIDVNSPPAELGRVYMPTLLHNLVAYAEGDVDVLSKCMEHLSSGAMECPSLLAGGESLLTALLQTCMSFAQSTNAEEEFNHIKLSALDVMTTICSVPPIKKMILQPNGVSPKCVTECRPLLQYLIKGHDGEEQRGVFALCAEHIVNGVDVDQEEWAFDPASIYEDEWEGDERALYAESLLEAFVEIFGGTNSLPHVFQLVNVLLSNPSWQTERAVLSILERCLAAAPVTFAPHVAATVETALRLASSGSVRVQYQALQVLGALCIANYVGEEASRSQIVVRENYGDRMLECIAALAKSSCSKVAVNACLAIVSYCRGGNGSDNCMVPIDKELVVPFVGPLLDALQAGPLAMDVSNPSSISEGSLTVLMRAIDAVACLADSAGEEFVPFYGIMAGLKSCATIGLEQQGGVSGQVKNSFEIKKLRGSALEAATIVGAAVSGPEGENVEMYAQDASDIMTIATTLFNSGSTEIPMDQLLAACARIAAVMGARYVPFLPSVLPHILKRATEKLDVSITDDEGSSKDDDEGQGYSVSIPGGGTKKVKINTSQLEEKSLAARALYEHARALGKDFDSQCVESSATALLPLVTCVYSGEVRATSALALSQVFRAACLASAEDLSNVSKKSTCQQLLNILPKALVAQLVKESEEEDVENRDAIADALSEVMYDVFTQEGPNEERVVQINASDSRELVSGIMSLIETCLSRRSALLSEKETDVVDEDDMARCEEKLEAEAELLTHLVDSIGYQLKSLGEQFVPIFADLLVSTLGKLLTSSGTRDMRARVAAVCLFDDCIEYCGANAASMYAPMLLRAIPEGLESEDEDLQSASAYGVLQIVTHAPKSLDPQSTQGLLERAFPLLDPEEQQDLQVALQKAVQL</sequence>
<dbReference type="EMBL" id="JALLPJ020000995">
    <property type="protein sequence ID" value="KAL3778263.1"/>
    <property type="molecule type" value="Genomic_DNA"/>
</dbReference>
<dbReference type="Gene3D" id="1.25.10.10">
    <property type="entry name" value="Leucine-rich Repeat Variant"/>
    <property type="match status" value="1"/>
</dbReference>
<name>A0ABD3NRT9_9STRA</name>
<feature type="compositionally biased region" description="Acidic residues" evidence="1">
    <location>
        <begin position="724"/>
        <end position="737"/>
    </location>
</feature>
<protein>
    <submittedName>
        <fullName evidence="2">Uncharacterized protein</fullName>
    </submittedName>
</protein>
<dbReference type="InterPro" id="IPR011989">
    <property type="entry name" value="ARM-like"/>
</dbReference>
<dbReference type="InterPro" id="IPR016024">
    <property type="entry name" value="ARM-type_fold"/>
</dbReference>
<evidence type="ECO:0000313" key="2">
    <source>
        <dbReference type="EMBL" id="KAL3778263.1"/>
    </source>
</evidence>
<keyword evidence="3" id="KW-1185">Reference proteome</keyword>
<dbReference type="AlphaFoldDB" id="A0ABD3NRT9"/>
<accession>A0ABD3NRT9</accession>
<feature type="region of interest" description="Disordered" evidence="1">
    <location>
        <begin position="724"/>
        <end position="746"/>
    </location>
</feature>
<gene>
    <name evidence="2" type="ORF">ACHAWO_011140</name>
</gene>
<evidence type="ECO:0000313" key="3">
    <source>
        <dbReference type="Proteomes" id="UP001530400"/>
    </source>
</evidence>
<dbReference type="Proteomes" id="UP001530400">
    <property type="component" value="Unassembled WGS sequence"/>
</dbReference>
<reference evidence="2 3" key="1">
    <citation type="submission" date="2024-10" db="EMBL/GenBank/DDBJ databases">
        <title>Updated reference genomes for cyclostephanoid diatoms.</title>
        <authorList>
            <person name="Roberts W.R."/>
            <person name="Alverson A.J."/>
        </authorList>
    </citation>
    <scope>NUCLEOTIDE SEQUENCE [LARGE SCALE GENOMIC DNA]</scope>
    <source>
        <strain evidence="2 3">AJA010-31</strain>
    </source>
</reference>
<proteinExistence type="predicted"/>
<evidence type="ECO:0000256" key="1">
    <source>
        <dbReference type="SAM" id="MobiDB-lite"/>
    </source>
</evidence>
<dbReference type="SUPFAM" id="SSF48371">
    <property type="entry name" value="ARM repeat"/>
    <property type="match status" value="1"/>
</dbReference>